<feature type="compositionally biased region" description="Polar residues" evidence="1">
    <location>
        <begin position="51"/>
        <end position="71"/>
    </location>
</feature>
<dbReference type="AlphaFoldDB" id="K0SAV8"/>
<dbReference type="SUPFAM" id="SSF49899">
    <property type="entry name" value="Concanavalin A-like lectins/glucanases"/>
    <property type="match status" value="1"/>
</dbReference>
<dbReference type="Gene3D" id="2.60.120.920">
    <property type="match status" value="1"/>
</dbReference>
<organism evidence="2 3">
    <name type="scientific">Thalassiosira oceanica</name>
    <name type="common">Marine diatom</name>
    <dbReference type="NCBI Taxonomy" id="159749"/>
    <lineage>
        <taxon>Eukaryota</taxon>
        <taxon>Sar</taxon>
        <taxon>Stramenopiles</taxon>
        <taxon>Ochrophyta</taxon>
        <taxon>Bacillariophyta</taxon>
        <taxon>Coscinodiscophyceae</taxon>
        <taxon>Thalassiosirophycidae</taxon>
        <taxon>Thalassiosirales</taxon>
        <taxon>Thalassiosiraceae</taxon>
        <taxon>Thalassiosira</taxon>
    </lineage>
</organism>
<evidence type="ECO:0000313" key="2">
    <source>
        <dbReference type="EMBL" id="EJK63198.1"/>
    </source>
</evidence>
<gene>
    <name evidence="2" type="ORF">THAOC_16162</name>
</gene>
<dbReference type="Proteomes" id="UP000266841">
    <property type="component" value="Unassembled WGS sequence"/>
</dbReference>
<accession>K0SAV8</accession>
<dbReference type="EMBL" id="AGNL01018385">
    <property type="protein sequence ID" value="EJK63198.1"/>
    <property type="molecule type" value="Genomic_DNA"/>
</dbReference>
<dbReference type="OrthoDB" id="2967263at2759"/>
<evidence type="ECO:0000313" key="3">
    <source>
        <dbReference type="Proteomes" id="UP000266841"/>
    </source>
</evidence>
<name>K0SAV8_THAOC</name>
<reference evidence="2 3" key="1">
    <citation type="journal article" date="2012" name="Genome Biol.">
        <title>Genome and low-iron response of an oceanic diatom adapted to chronic iron limitation.</title>
        <authorList>
            <person name="Lommer M."/>
            <person name="Specht M."/>
            <person name="Roy A.S."/>
            <person name="Kraemer L."/>
            <person name="Andreson R."/>
            <person name="Gutowska M.A."/>
            <person name="Wolf J."/>
            <person name="Bergner S.V."/>
            <person name="Schilhabel M.B."/>
            <person name="Klostermeier U.C."/>
            <person name="Beiko R.G."/>
            <person name="Rosenstiel P."/>
            <person name="Hippler M."/>
            <person name="Laroche J."/>
        </authorList>
    </citation>
    <scope>NUCLEOTIDE SEQUENCE [LARGE SCALE GENOMIC DNA]</scope>
    <source>
        <strain evidence="2 3">CCMP1005</strain>
    </source>
</reference>
<dbReference type="InterPro" id="IPR043136">
    <property type="entry name" value="B30.2/SPRY_sf"/>
</dbReference>
<proteinExistence type="predicted"/>
<feature type="region of interest" description="Disordered" evidence="1">
    <location>
        <begin position="1"/>
        <end position="71"/>
    </location>
</feature>
<protein>
    <recommendedName>
        <fullName evidence="4">C3H1-type domain-containing protein</fullName>
    </recommendedName>
</protein>
<evidence type="ECO:0000256" key="1">
    <source>
        <dbReference type="SAM" id="MobiDB-lite"/>
    </source>
</evidence>
<evidence type="ECO:0008006" key="4">
    <source>
        <dbReference type="Google" id="ProtNLM"/>
    </source>
</evidence>
<keyword evidence="3" id="KW-1185">Reference proteome</keyword>
<dbReference type="InterPro" id="IPR013320">
    <property type="entry name" value="ConA-like_dom_sf"/>
</dbReference>
<sequence length="517" mass="57761">MPPLRNPQRRRYATATTATKASQQGHEAGREGAENSKDKCTCAAPIAPNGKKTTNMTKKPQNDTMPTSTPARTYNRTAKVKKKCRWGNGCRNKRCMFLHPYQVANTNEGDGVQYKDSKGEQSCMTSEASVENKSRILPPLRHFDVLSSDLRICEETRDERECKQTSSGSQFPMAYGPIADDQSSMRLEIGPGARGEDARDARVDALKLEIHALRQQLFRSDAEVARVRQENKRMFSQIASFVGTSRELLNLALTCKPFGWQQPTTGLEWSLAEEVAREVVCSGRNDIEGARITLSSYARSTTTWLSVLRESEDPLKFDTLLGDGINYKGDGRTSICRKETGDSITINTGTAVARNYIMESGTHYAEFEITAGIPYIGIVRPLPNLDPDRFSNEKYTSFVREMYGDFSSTINKWGSGNVHLCQYYSKDGSKLWTDWERDIWDEMSDSDWEGMEGCSTGDTIGMLLNLHKGTLSVYVNNRRLGVMKDGLSGSYCWYATLTKGTSVTIKDDKALKARDGV</sequence>
<comment type="caution">
    <text evidence="2">The sequence shown here is derived from an EMBL/GenBank/DDBJ whole genome shotgun (WGS) entry which is preliminary data.</text>
</comment>
<feature type="compositionally biased region" description="Basic and acidic residues" evidence="1">
    <location>
        <begin position="27"/>
        <end position="40"/>
    </location>
</feature>